<gene>
    <name evidence="3 6" type="primary">rimP</name>
    <name evidence="6" type="ORF">GCM10009105_02090</name>
</gene>
<keyword evidence="1 3" id="KW-0963">Cytoplasm</keyword>
<dbReference type="InterPro" id="IPR028989">
    <property type="entry name" value="RimP_N"/>
</dbReference>
<dbReference type="InterPro" id="IPR035956">
    <property type="entry name" value="RimP_N_sf"/>
</dbReference>
<evidence type="ECO:0000313" key="6">
    <source>
        <dbReference type="EMBL" id="GAA0704965.1"/>
    </source>
</evidence>
<evidence type="ECO:0000313" key="7">
    <source>
        <dbReference type="Proteomes" id="UP001501523"/>
    </source>
</evidence>
<protein>
    <recommendedName>
        <fullName evidence="3">Ribosome maturation factor RimP</fullName>
    </recommendedName>
</protein>
<dbReference type="HAMAP" id="MF_01077">
    <property type="entry name" value="RimP"/>
    <property type="match status" value="1"/>
</dbReference>
<keyword evidence="7" id="KW-1185">Reference proteome</keyword>
<evidence type="ECO:0000256" key="2">
    <source>
        <dbReference type="ARBA" id="ARBA00022517"/>
    </source>
</evidence>
<dbReference type="Proteomes" id="UP001501523">
    <property type="component" value="Unassembled WGS sequence"/>
</dbReference>
<dbReference type="NCBIfam" id="NF000927">
    <property type="entry name" value="PRK00092.1-1"/>
    <property type="match status" value="1"/>
</dbReference>
<dbReference type="Gene3D" id="2.30.30.180">
    <property type="entry name" value="Ribosome maturation factor RimP, C-terminal domain"/>
    <property type="match status" value="1"/>
</dbReference>
<dbReference type="EMBL" id="BAAAEU010000001">
    <property type="protein sequence ID" value="GAA0704965.1"/>
    <property type="molecule type" value="Genomic_DNA"/>
</dbReference>
<comment type="subcellular location">
    <subcellularLocation>
        <location evidence="3">Cytoplasm</location>
    </subcellularLocation>
</comment>
<organism evidence="6 7">
    <name type="scientific">Dokdonella soli</name>
    <dbReference type="NCBI Taxonomy" id="529810"/>
    <lineage>
        <taxon>Bacteria</taxon>
        <taxon>Pseudomonadati</taxon>
        <taxon>Pseudomonadota</taxon>
        <taxon>Gammaproteobacteria</taxon>
        <taxon>Lysobacterales</taxon>
        <taxon>Rhodanobacteraceae</taxon>
        <taxon>Dokdonella</taxon>
    </lineage>
</organism>
<dbReference type="SUPFAM" id="SSF74942">
    <property type="entry name" value="YhbC-like, C-terminal domain"/>
    <property type="match status" value="1"/>
</dbReference>
<name>A0ABN1IBT7_9GAMM</name>
<sequence length="176" mass="19292">MTNEELNELLTPAIADLGLELVGIEFSPNAGGSLLRVYIDEPERGVTIDDCERASREISALLDVNDPVAGRYTLEVSSPGLERPLFTPEHFARFLGEQVKINVNLPLDGRRRFQGPIKAVEGDRITIEQDGTPVSIAHANIAKARLVPDYAALGMAPARAEPEGRERPVRRGRSRV</sequence>
<reference evidence="6 7" key="1">
    <citation type="journal article" date="2019" name="Int. J. Syst. Evol. Microbiol.">
        <title>The Global Catalogue of Microorganisms (GCM) 10K type strain sequencing project: providing services to taxonomists for standard genome sequencing and annotation.</title>
        <authorList>
            <consortium name="The Broad Institute Genomics Platform"/>
            <consortium name="The Broad Institute Genome Sequencing Center for Infectious Disease"/>
            <person name="Wu L."/>
            <person name="Ma J."/>
        </authorList>
    </citation>
    <scope>NUCLEOTIDE SEQUENCE [LARGE SCALE GENOMIC DNA]</scope>
    <source>
        <strain evidence="6 7">JCM 15421</strain>
    </source>
</reference>
<dbReference type="Pfam" id="PF02576">
    <property type="entry name" value="RimP_N"/>
    <property type="match status" value="1"/>
</dbReference>
<dbReference type="PANTHER" id="PTHR33867:SF1">
    <property type="entry name" value="RIBOSOME MATURATION FACTOR RIMP"/>
    <property type="match status" value="1"/>
</dbReference>
<comment type="function">
    <text evidence="3">Required for maturation of 30S ribosomal subunits.</text>
</comment>
<keyword evidence="2 3" id="KW-0690">Ribosome biogenesis</keyword>
<comment type="similarity">
    <text evidence="3">Belongs to the RimP family.</text>
</comment>
<evidence type="ECO:0000259" key="5">
    <source>
        <dbReference type="Pfam" id="PF17384"/>
    </source>
</evidence>
<dbReference type="CDD" id="cd01734">
    <property type="entry name" value="YlxS_C"/>
    <property type="match status" value="1"/>
</dbReference>
<evidence type="ECO:0000259" key="4">
    <source>
        <dbReference type="Pfam" id="PF02576"/>
    </source>
</evidence>
<dbReference type="InterPro" id="IPR003728">
    <property type="entry name" value="Ribosome_maturation_RimP"/>
</dbReference>
<feature type="domain" description="Ribosome maturation factor RimP N-terminal" evidence="4">
    <location>
        <begin position="10"/>
        <end position="82"/>
    </location>
</feature>
<evidence type="ECO:0000256" key="3">
    <source>
        <dbReference type="HAMAP-Rule" id="MF_01077"/>
    </source>
</evidence>
<dbReference type="PANTHER" id="PTHR33867">
    <property type="entry name" value="RIBOSOME MATURATION FACTOR RIMP"/>
    <property type="match status" value="1"/>
</dbReference>
<accession>A0ABN1IBT7</accession>
<dbReference type="Gene3D" id="3.30.300.70">
    <property type="entry name" value="RimP-like superfamily, N-terminal"/>
    <property type="match status" value="1"/>
</dbReference>
<dbReference type="RefSeq" id="WP_343786253.1">
    <property type="nucleotide sequence ID" value="NZ_BAAAEU010000001.1"/>
</dbReference>
<dbReference type="InterPro" id="IPR028998">
    <property type="entry name" value="RimP_C"/>
</dbReference>
<proteinExistence type="inferred from homology"/>
<dbReference type="InterPro" id="IPR036847">
    <property type="entry name" value="RimP_C_sf"/>
</dbReference>
<feature type="domain" description="Ribosome maturation factor RimP C-terminal" evidence="5">
    <location>
        <begin position="85"/>
        <end position="148"/>
    </location>
</feature>
<dbReference type="Pfam" id="PF17384">
    <property type="entry name" value="DUF150_C"/>
    <property type="match status" value="1"/>
</dbReference>
<evidence type="ECO:0000256" key="1">
    <source>
        <dbReference type="ARBA" id="ARBA00022490"/>
    </source>
</evidence>
<dbReference type="SUPFAM" id="SSF75420">
    <property type="entry name" value="YhbC-like, N-terminal domain"/>
    <property type="match status" value="1"/>
</dbReference>
<comment type="caution">
    <text evidence="6">The sequence shown here is derived from an EMBL/GenBank/DDBJ whole genome shotgun (WGS) entry which is preliminary data.</text>
</comment>